<dbReference type="Pfam" id="PF00650">
    <property type="entry name" value="CRAL_TRIO"/>
    <property type="match status" value="1"/>
</dbReference>
<dbReference type="InterPro" id="IPR036273">
    <property type="entry name" value="CRAL/TRIO_N_dom_sf"/>
</dbReference>
<dbReference type="GO" id="GO:0008526">
    <property type="term" value="F:phosphatidylinositol transfer activity"/>
    <property type="evidence" value="ECO:0007669"/>
    <property type="project" value="TreeGrafter"/>
</dbReference>
<dbReference type="InterPro" id="IPR001251">
    <property type="entry name" value="CRAL-TRIO_dom"/>
</dbReference>
<dbReference type="OrthoDB" id="75724at2759"/>
<dbReference type="Proteomes" id="UP000187013">
    <property type="component" value="Unassembled WGS sequence"/>
</dbReference>
<feature type="domain" description="CRAL-TRIO" evidence="1">
    <location>
        <begin position="134"/>
        <end position="292"/>
    </location>
</feature>
<gene>
    <name evidence="2" type="ORF">ZYGR_0K00130</name>
</gene>
<dbReference type="CDD" id="cd00170">
    <property type="entry name" value="SEC14"/>
    <property type="match status" value="1"/>
</dbReference>
<name>A0A1Q2ZYN9_ZYGRO</name>
<dbReference type="InterPro" id="IPR036865">
    <property type="entry name" value="CRAL-TRIO_dom_sf"/>
</dbReference>
<accession>A0A1Q2ZYN9</accession>
<dbReference type="SMART" id="SM00516">
    <property type="entry name" value="SEC14"/>
    <property type="match status" value="1"/>
</dbReference>
<comment type="caution">
    <text evidence="2">The sequence shown here is derived from an EMBL/GenBank/DDBJ whole genome shotgun (WGS) entry which is preliminary data.</text>
</comment>
<protein>
    <recommendedName>
        <fullName evidence="1">CRAL-TRIO domain-containing protein</fullName>
    </recommendedName>
</protein>
<dbReference type="InterPro" id="IPR011074">
    <property type="entry name" value="CRAL/TRIO_N_dom"/>
</dbReference>
<dbReference type="InterPro" id="IPR052578">
    <property type="entry name" value="PI_Transfer_CRAL-TRIO"/>
</dbReference>
<dbReference type="Pfam" id="PF03765">
    <property type="entry name" value="CRAL_TRIO_N"/>
    <property type="match status" value="1"/>
</dbReference>
<dbReference type="AlphaFoldDB" id="A0A1Q2ZYN9"/>
<dbReference type="EMBL" id="BDGX01000011">
    <property type="protein sequence ID" value="GAV48508.1"/>
    <property type="molecule type" value="Genomic_DNA"/>
</dbReference>
<evidence type="ECO:0000313" key="3">
    <source>
        <dbReference type="Proteomes" id="UP000187013"/>
    </source>
</evidence>
<dbReference type="PANTHER" id="PTHR45824:SF5">
    <property type="entry name" value="PHOSPHATIDYLINOSITOL TRANSFER PROTEIN PDR17"/>
    <property type="match status" value="1"/>
</dbReference>
<organism evidence="2 3">
    <name type="scientific">Zygosaccharomyces rouxii</name>
    <dbReference type="NCBI Taxonomy" id="4956"/>
    <lineage>
        <taxon>Eukaryota</taxon>
        <taxon>Fungi</taxon>
        <taxon>Dikarya</taxon>
        <taxon>Ascomycota</taxon>
        <taxon>Saccharomycotina</taxon>
        <taxon>Saccharomycetes</taxon>
        <taxon>Saccharomycetales</taxon>
        <taxon>Saccharomycetaceae</taxon>
        <taxon>Zygosaccharomyces</taxon>
    </lineage>
</organism>
<evidence type="ECO:0000259" key="1">
    <source>
        <dbReference type="PROSITE" id="PS50191"/>
    </source>
</evidence>
<dbReference type="Gene3D" id="3.40.525.10">
    <property type="entry name" value="CRAL-TRIO lipid binding domain"/>
    <property type="match status" value="1"/>
</dbReference>
<sequence length="347" mass="40129">MGLFNKKSKHTANTANKRNLIPCDRAFVTPPEKYGHGKPPKKLQGSTWEAYRTILRHFQNEHLQIPINTSSKKILPLVTEEKFWLTRECMLRYLKGNKGNVQITIQKLEETLVWRREVGLTVVSKDTKPLDADLVAPENETGKEVILGFDQERRPLLYMKNGRQNTEASFRQVQQLIYIMEAATTFCPQGVDSLTVLIDFKHYKEPGIISDKMPSMSISKLSLNVLQNHYPERLGKGILVNIPWFAWAFLKMMYPFLDPETRQKAIFDEPFEKYIEPSQLDALYNGELEFHYKHEVYWPDLTAKVKKLKESQYSKFLKFGGIVGISEFDLKGNHDEMICLPESQGAI</sequence>
<evidence type="ECO:0000313" key="2">
    <source>
        <dbReference type="EMBL" id="GAV48508.1"/>
    </source>
</evidence>
<reference evidence="2 3" key="1">
    <citation type="submission" date="2016-08" db="EMBL/GenBank/DDBJ databases">
        <title>Draft genome sequence of allopolyploid Zygosaccharomyces rouxii.</title>
        <authorList>
            <person name="Watanabe J."/>
            <person name="Uehara K."/>
            <person name="Mogi Y."/>
            <person name="Tsukioka Y."/>
        </authorList>
    </citation>
    <scope>NUCLEOTIDE SEQUENCE [LARGE SCALE GENOMIC DNA]</scope>
    <source>
        <strain evidence="2 3">NBRC 110957</strain>
    </source>
</reference>
<dbReference type="SUPFAM" id="SSF52087">
    <property type="entry name" value="CRAL/TRIO domain"/>
    <property type="match status" value="1"/>
</dbReference>
<dbReference type="PANTHER" id="PTHR45824">
    <property type="entry name" value="GH16843P"/>
    <property type="match status" value="1"/>
</dbReference>
<proteinExistence type="predicted"/>
<dbReference type="SUPFAM" id="SSF46938">
    <property type="entry name" value="CRAL/TRIO N-terminal domain"/>
    <property type="match status" value="1"/>
</dbReference>
<dbReference type="PROSITE" id="PS50191">
    <property type="entry name" value="CRAL_TRIO"/>
    <property type="match status" value="1"/>
</dbReference>